<name>A0ABT3ILV6_9BACT</name>
<dbReference type="PROSITE" id="PS01124">
    <property type="entry name" value="HTH_ARAC_FAMILY_2"/>
    <property type="match status" value="1"/>
</dbReference>
<dbReference type="RefSeq" id="WP_264730918.1">
    <property type="nucleotide sequence ID" value="NZ_JAPDNR010000001.1"/>
</dbReference>
<feature type="domain" description="HTH araC/xylS-type" evidence="4">
    <location>
        <begin position="178"/>
        <end position="278"/>
    </location>
</feature>
<organism evidence="5 6">
    <name type="scientific">Chitinophaga nivalis</name>
    <dbReference type="NCBI Taxonomy" id="2991709"/>
    <lineage>
        <taxon>Bacteria</taxon>
        <taxon>Pseudomonadati</taxon>
        <taxon>Bacteroidota</taxon>
        <taxon>Chitinophagia</taxon>
        <taxon>Chitinophagales</taxon>
        <taxon>Chitinophagaceae</taxon>
        <taxon>Chitinophaga</taxon>
    </lineage>
</organism>
<dbReference type="InterPro" id="IPR009057">
    <property type="entry name" value="Homeodomain-like_sf"/>
</dbReference>
<dbReference type="SUPFAM" id="SSF51215">
    <property type="entry name" value="Regulatory protein AraC"/>
    <property type="match status" value="1"/>
</dbReference>
<dbReference type="InterPro" id="IPR037923">
    <property type="entry name" value="HTH-like"/>
</dbReference>
<dbReference type="SMART" id="SM00342">
    <property type="entry name" value="HTH_ARAC"/>
    <property type="match status" value="1"/>
</dbReference>
<keyword evidence="3" id="KW-0804">Transcription</keyword>
<keyword evidence="2" id="KW-0238">DNA-binding</keyword>
<dbReference type="Proteomes" id="UP001207742">
    <property type="component" value="Unassembled WGS sequence"/>
</dbReference>
<dbReference type="InterPro" id="IPR018060">
    <property type="entry name" value="HTH_AraC"/>
</dbReference>
<comment type="caution">
    <text evidence="5">The sequence shown here is derived from an EMBL/GenBank/DDBJ whole genome shotgun (WGS) entry which is preliminary data.</text>
</comment>
<proteinExistence type="predicted"/>
<dbReference type="PANTHER" id="PTHR43280:SF27">
    <property type="entry name" value="TRANSCRIPTIONAL REGULATOR MTLR"/>
    <property type="match status" value="1"/>
</dbReference>
<dbReference type="Pfam" id="PF12833">
    <property type="entry name" value="HTH_18"/>
    <property type="match status" value="1"/>
</dbReference>
<dbReference type="SUPFAM" id="SSF46689">
    <property type="entry name" value="Homeodomain-like"/>
    <property type="match status" value="2"/>
</dbReference>
<evidence type="ECO:0000313" key="5">
    <source>
        <dbReference type="EMBL" id="MCW3484969.1"/>
    </source>
</evidence>
<gene>
    <name evidence="5" type="ORF">OL497_13755</name>
</gene>
<accession>A0ABT3ILV6</accession>
<evidence type="ECO:0000256" key="3">
    <source>
        <dbReference type="ARBA" id="ARBA00023163"/>
    </source>
</evidence>
<dbReference type="Gene3D" id="1.10.10.60">
    <property type="entry name" value="Homeodomain-like"/>
    <property type="match status" value="2"/>
</dbReference>
<sequence>MPRNIFQPLEIVTLRTDHIDCPPQSNSYFELAYVASGSGFRIVGGHRIYFQQNYLFLHLPNEYTSIELQEHTVLHFIRFQRILFNSQVPQQGISFQDWFRRIEYILFSNHEQAANLLVSTADQEMIIPLMQLIIGENESRQPCADLNLSASLFILLNMVARNILQRSLPAGGGNHKEKDILNYINYHIFNPDKLSLASIAAAFAISPAYFSAYFKNKYGTTLKQYILHYKLKLAESRLKYTPLSLTEIAAELQFTDTSHLNRIFKKYKGIFPRDIKRNLVAPAS</sequence>
<evidence type="ECO:0000256" key="2">
    <source>
        <dbReference type="ARBA" id="ARBA00023125"/>
    </source>
</evidence>
<dbReference type="PANTHER" id="PTHR43280">
    <property type="entry name" value="ARAC-FAMILY TRANSCRIPTIONAL REGULATOR"/>
    <property type="match status" value="1"/>
</dbReference>
<evidence type="ECO:0000313" key="6">
    <source>
        <dbReference type="Proteomes" id="UP001207742"/>
    </source>
</evidence>
<evidence type="ECO:0000259" key="4">
    <source>
        <dbReference type="PROSITE" id="PS01124"/>
    </source>
</evidence>
<dbReference type="EMBL" id="JAPDNS010000001">
    <property type="protein sequence ID" value="MCW3484969.1"/>
    <property type="molecule type" value="Genomic_DNA"/>
</dbReference>
<reference evidence="5 6" key="1">
    <citation type="submission" date="2022-10" db="EMBL/GenBank/DDBJ databases">
        <title>Chitinophaga nivalis PC15 sp. nov., isolated from Pyeongchang county, South Korea.</title>
        <authorList>
            <person name="Trinh H.N."/>
        </authorList>
    </citation>
    <scope>NUCLEOTIDE SEQUENCE [LARGE SCALE GENOMIC DNA]</scope>
    <source>
        <strain evidence="5 6">PC14</strain>
    </source>
</reference>
<keyword evidence="6" id="KW-1185">Reference proteome</keyword>
<protein>
    <submittedName>
        <fullName evidence="5">AraC family transcriptional regulator</fullName>
    </submittedName>
</protein>
<evidence type="ECO:0000256" key="1">
    <source>
        <dbReference type="ARBA" id="ARBA00023015"/>
    </source>
</evidence>
<keyword evidence="1" id="KW-0805">Transcription regulation</keyword>